<comment type="cofactor">
    <cofactor evidence="6">
        <name>[2Fe-2S] cluster</name>
        <dbReference type="ChEBI" id="CHEBI:190135"/>
    </cofactor>
</comment>
<comment type="similarity">
    <text evidence="1">Belongs to the adrenodoxin/putidaredoxin family.</text>
</comment>
<dbReference type="GO" id="GO:0009055">
    <property type="term" value="F:electron transfer activity"/>
    <property type="evidence" value="ECO:0007669"/>
    <property type="project" value="TreeGrafter"/>
</dbReference>
<dbReference type="RefSeq" id="WP_175011061.1">
    <property type="nucleotide sequence ID" value="NZ_CABVQN010000003.1"/>
</dbReference>
<dbReference type="GO" id="GO:0051537">
    <property type="term" value="F:2 iron, 2 sulfur cluster binding"/>
    <property type="evidence" value="ECO:0007669"/>
    <property type="project" value="UniProtKB-KW"/>
</dbReference>
<keyword evidence="4" id="KW-0408">Iron</keyword>
<name>A0A6P2VB25_BURL3</name>
<dbReference type="Gene3D" id="3.10.20.30">
    <property type="match status" value="1"/>
</dbReference>
<accession>A0A6P2VB25</accession>
<evidence type="ECO:0000256" key="4">
    <source>
        <dbReference type="ARBA" id="ARBA00023004"/>
    </source>
</evidence>
<evidence type="ECO:0000259" key="7">
    <source>
        <dbReference type="PROSITE" id="PS51085"/>
    </source>
</evidence>
<dbReference type="PANTHER" id="PTHR23426">
    <property type="entry name" value="FERREDOXIN/ADRENODOXIN"/>
    <property type="match status" value="1"/>
</dbReference>
<dbReference type="Pfam" id="PF00111">
    <property type="entry name" value="Fer2"/>
    <property type="match status" value="1"/>
</dbReference>
<evidence type="ECO:0000256" key="5">
    <source>
        <dbReference type="ARBA" id="ARBA00023014"/>
    </source>
</evidence>
<keyword evidence="2" id="KW-0001">2Fe-2S</keyword>
<protein>
    <submittedName>
        <fullName evidence="8">(2Fe-2S) ferredoxin</fullName>
    </submittedName>
</protein>
<dbReference type="Proteomes" id="UP000494110">
    <property type="component" value="Unassembled WGS sequence"/>
</dbReference>
<sequence>MVRIMFRSPDGSDVECEANSGQTIMEVARDNNIRGIEAECGGALSCGTCHVYVDAPAGGAMPEVSEGEGDMLETVAAERRENSRLACQVAITAELSGMVVELPTTQF</sequence>
<dbReference type="PROSITE" id="PS51085">
    <property type="entry name" value="2FE2S_FER_2"/>
    <property type="match status" value="1"/>
</dbReference>
<dbReference type="GO" id="GO:0046872">
    <property type="term" value="F:metal ion binding"/>
    <property type="evidence" value="ECO:0007669"/>
    <property type="project" value="UniProtKB-KW"/>
</dbReference>
<dbReference type="PRINTS" id="PR00355">
    <property type="entry name" value="ADRENODOXIN"/>
</dbReference>
<dbReference type="CDD" id="cd00207">
    <property type="entry name" value="fer2"/>
    <property type="match status" value="1"/>
</dbReference>
<dbReference type="EMBL" id="CABVQN010000003">
    <property type="protein sequence ID" value="VWC76433.1"/>
    <property type="molecule type" value="Genomic_DNA"/>
</dbReference>
<dbReference type="InterPro" id="IPR036010">
    <property type="entry name" value="2Fe-2S_ferredoxin-like_sf"/>
</dbReference>
<evidence type="ECO:0000256" key="6">
    <source>
        <dbReference type="ARBA" id="ARBA00034078"/>
    </source>
</evidence>
<evidence type="ECO:0000256" key="2">
    <source>
        <dbReference type="ARBA" id="ARBA00022714"/>
    </source>
</evidence>
<keyword evidence="5" id="KW-0411">Iron-sulfur</keyword>
<evidence type="ECO:0000256" key="3">
    <source>
        <dbReference type="ARBA" id="ARBA00022723"/>
    </source>
</evidence>
<feature type="domain" description="2Fe-2S ferredoxin-type" evidence="7">
    <location>
        <begin position="2"/>
        <end position="106"/>
    </location>
</feature>
<keyword evidence="3" id="KW-0479">Metal-binding</keyword>
<organism evidence="8 9">
    <name type="scientific">Burkholderia lata (strain ATCC 17760 / DSM 23089 / LMG 22485 / NCIMB 9086 / R18194 / 383)</name>
    <dbReference type="NCBI Taxonomy" id="482957"/>
    <lineage>
        <taxon>Bacteria</taxon>
        <taxon>Pseudomonadati</taxon>
        <taxon>Pseudomonadota</taxon>
        <taxon>Betaproteobacteria</taxon>
        <taxon>Burkholderiales</taxon>
        <taxon>Burkholderiaceae</taxon>
        <taxon>Burkholderia</taxon>
        <taxon>Burkholderia cepacia complex</taxon>
    </lineage>
</organism>
<evidence type="ECO:0000256" key="1">
    <source>
        <dbReference type="ARBA" id="ARBA00010914"/>
    </source>
</evidence>
<gene>
    <name evidence="8" type="ORF">BLA39750_00909</name>
</gene>
<evidence type="ECO:0000313" key="9">
    <source>
        <dbReference type="Proteomes" id="UP000494110"/>
    </source>
</evidence>
<dbReference type="GO" id="GO:0140647">
    <property type="term" value="P:P450-containing electron transport chain"/>
    <property type="evidence" value="ECO:0007669"/>
    <property type="project" value="InterPro"/>
</dbReference>
<evidence type="ECO:0000313" key="8">
    <source>
        <dbReference type="EMBL" id="VWC76433.1"/>
    </source>
</evidence>
<dbReference type="InterPro" id="IPR001041">
    <property type="entry name" value="2Fe-2S_ferredoxin-type"/>
</dbReference>
<dbReference type="InterPro" id="IPR012675">
    <property type="entry name" value="Beta-grasp_dom_sf"/>
</dbReference>
<proteinExistence type="inferred from homology"/>
<dbReference type="PANTHER" id="PTHR23426:SF65">
    <property type="entry name" value="FERREDOXIN-2, MITOCHONDRIAL"/>
    <property type="match status" value="1"/>
</dbReference>
<dbReference type="InterPro" id="IPR001055">
    <property type="entry name" value="Adrenodoxin-like"/>
</dbReference>
<reference evidence="8 9" key="1">
    <citation type="submission" date="2019-09" db="EMBL/GenBank/DDBJ databases">
        <authorList>
            <person name="Depoorter E."/>
        </authorList>
    </citation>
    <scope>NUCLEOTIDE SEQUENCE [LARGE SCALE GENOMIC DNA]</scope>
    <source>
        <strain evidence="8">R-39750</strain>
    </source>
</reference>
<dbReference type="AlphaFoldDB" id="A0A6P2VB25"/>
<dbReference type="SUPFAM" id="SSF54292">
    <property type="entry name" value="2Fe-2S ferredoxin-like"/>
    <property type="match status" value="1"/>
</dbReference>